<dbReference type="RefSeq" id="WP_045923525.1">
    <property type="nucleotide sequence ID" value="NZ_JBHTHW010000006.1"/>
</dbReference>
<feature type="transmembrane region" description="Helical" evidence="1">
    <location>
        <begin position="6"/>
        <end position="25"/>
    </location>
</feature>
<keyword evidence="1" id="KW-1133">Transmembrane helix</keyword>
<evidence type="ECO:0000256" key="1">
    <source>
        <dbReference type="SAM" id="Phobius"/>
    </source>
</evidence>
<gene>
    <name evidence="2" type="ORF">JG29_16210</name>
</gene>
<dbReference type="Proteomes" id="UP000033695">
    <property type="component" value="Unassembled WGS sequence"/>
</dbReference>
<dbReference type="PATRIC" id="fig|1218508.4.peg.1668"/>
<keyword evidence="1" id="KW-0472">Membrane</keyword>
<evidence type="ECO:0008006" key="4">
    <source>
        <dbReference type="Google" id="ProtNLM"/>
    </source>
</evidence>
<proteinExistence type="predicted"/>
<reference evidence="2 3" key="1">
    <citation type="submission" date="2014-12" db="EMBL/GenBank/DDBJ databases">
        <title>Comparative genomics of the lactic acid bacteria isolated from the honey bee gut.</title>
        <authorList>
            <person name="Ellegaard K.M."/>
            <person name="Tamarit D."/>
            <person name="Javelind E."/>
            <person name="Olofsson T."/>
            <person name="Andersson S.G."/>
            <person name="Vasquez A."/>
        </authorList>
    </citation>
    <scope>NUCLEOTIDE SEQUENCE [LARGE SCALE GENOMIC DNA]</scope>
    <source>
        <strain evidence="2 3">Hon2</strain>
    </source>
</reference>
<evidence type="ECO:0000313" key="3">
    <source>
        <dbReference type="Proteomes" id="UP000033695"/>
    </source>
</evidence>
<comment type="caution">
    <text evidence="2">The sequence shown here is derived from an EMBL/GenBank/DDBJ whole genome shotgun (WGS) entry which is preliminary data.</text>
</comment>
<sequence>MKNRKYILNFGICMLVFLLALLLLFHDNKHQTRASYDNIATSPTKGLKILGQPSVDQKSLILVLYKNDCKYCKKIEKPVVQEIQKLKGENNKPPFLVLNLNSVSPRQKVMLSKNILALAPNQRLLTPTFALIKSKGNGYWQTLKLYSGTDLARIKKVIGDNND</sequence>
<accession>A0A0F4KQ26</accession>
<dbReference type="AlphaFoldDB" id="A0A0F4KQ26"/>
<dbReference type="STRING" id="1218508.JG29_16210"/>
<keyword evidence="3" id="KW-1185">Reference proteome</keyword>
<dbReference type="EMBL" id="JXBZ01000015">
    <property type="protein sequence ID" value="KJY48104.1"/>
    <property type="molecule type" value="Genomic_DNA"/>
</dbReference>
<organism evidence="2 3">
    <name type="scientific">Bombilactobacillus mellis</name>
    <dbReference type="NCBI Taxonomy" id="1218508"/>
    <lineage>
        <taxon>Bacteria</taxon>
        <taxon>Bacillati</taxon>
        <taxon>Bacillota</taxon>
        <taxon>Bacilli</taxon>
        <taxon>Lactobacillales</taxon>
        <taxon>Lactobacillaceae</taxon>
        <taxon>Bombilactobacillus</taxon>
    </lineage>
</organism>
<name>A0A0F4KQ26_9LACO</name>
<protein>
    <recommendedName>
        <fullName evidence="4">Thioredoxin domain-containing protein</fullName>
    </recommendedName>
</protein>
<keyword evidence="1" id="KW-0812">Transmembrane</keyword>
<evidence type="ECO:0000313" key="2">
    <source>
        <dbReference type="EMBL" id="KJY48104.1"/>
    </source>
</evidence>
<dbReference type="HOGENOM" id="CLU_1583936_0_0_9"/>